<dbReference type="RefSeq" id="WP_100902150.1">
    <property type="nucleotide sequence ID" value="NZ_CAWNNC010000001.1"/>
</dbReference>
<evidence type="ECO:0000313" key="1">
    <source>
        <dbReference type="EMBL" id="AUB41933.1"/>
    </source>
</evidence>
<keyword evidence="2" id="KW-1185">Reference proteome</keyword>
<evidence type="ECO:0000313" key="2">
    <source>
        <dbReference type="Proteomes" id="UP000232003"/>
    </source>
</evidence>
<proteinExistence type="predicted"/>
<gene>
    <name evidence="1" type="ORF">COO91_08024</name>
</gene>
<dbReference type="OrthoDB" id="486861at2"/>
<name>A0A2K8T2W9_9NOSO</name>
<reference evidence="1 2" key="1">
    <citation type="submission" date="2017-11" db="EMBL/GenBank/DDBJ databases">
        <title>Complete genome of a free-living desiccation-tolerant cyanobacterium and its photosynthetic adaptation to extreme terrestrial habitat.</title>
        <authorList>
            <person name="Shang J."/>
        </authorList>
    </citation>
    <scope>NUCLEOTIDE SEQUENCE [LARGE SCALE GENOMIC DNA]</scope>
    <source>
        <strain evidence="1 2">CCNUN1</strain>
    </source>
</reference>
<sequence>MTTDLVTYYGQTDLINQLVDNYGAHLEKLNRETKLLLRVTLSTYIVMQQEYTPTEYPVSTALEDALCELVIPDSIPQDLYDVCSVLNELTTHEAETILEALQHQIRWGNARQAVN</sequence>
<organism evidence="1 2">
    <name type="scientific">Nostoc flagelliforme CCNUN1</name>
    <dbReference type="NCBI Taxonomy" id="2038116"/>
    <lineage>
        <taxon>Bacteria</taxon>
        <taxon>Bacillati</taxon>
        <taxon>Cyanobacteriota</taxon>
        <taxon>Cyanophyceae</taxon>
        <taxon>Nostocales</taxon>
        <taxon>Nostocaceae</taxon>
        <taxon>Nostoc</taxon>
    </lineage>
</organism>
<protein>
    <submittedName>
        <fullName evidence="1">Uncharacterized protein</fullName>
    </submittedName>
</protein>
<accession>A0A2K8T2W9</accession>
<dbReference type="AlphaFoldDB" id="A0A2K8T2W9"/>
<dbReference type="KEGG" id="nfl:COO91_08024"/>
<dbReference type="Proteomes" id="UP000232003">
    <property type="component" value="Chromosome"/>
</dbReference>
<dbReference type="EMBL" id="CP024785">
    <property type="protein sequence ID" value="AUB41933.1"/>
    <property type="molecule type" value="Genomic_DNA"/>
</dbReference>